<dbReference type="Pfam" id="PF00621">
    <property type="entry name" value="RhoGEF"/>
    <property type="match status" value="1"/>
</dbReference>
<evidence type="ECO:0000256" key="5">
    <source>
        <dbReference type="SAM" id="MobiDB-lite"/>
    </source>
</evidence>
<feature type="domain" description="Rho-GAP" evidence="8">
    <location>
        <begin position="1163"/>
        <end position="1351"/>
    </location>
</feature>
<feature type="domain" description="C2" evidence="6">
    <location>
        <begin position="1011"/>
        <end position="1127"/>
    </location>
</feature>
<dbReference type="Pfam" id="PF00168">
    <property type="entry name" value="C2"/>
    <property type="match status" value="1"/>
</dbReference>
<feature type="region of interest" description="Disordered" evidence="5">
    <location>
        <begin position="468"/>
        <end position="582"/>
    </location>
</feature>
<dbReference type="SUPFAM" id="SSF50729">
    <property type="entry name" value="PH domain-like"/>
    <property type="match status" value="1"/>
</dbReference>
<keyword evidence="10" id="KW-1185">Reference proteome</keyword>
<dbReference type="Gene3D" id="1.10.555.10">
    <property type="entry name" value="Rho GTPase activation protein"/>
    <property type="match status" value="1"/>
</dbReference>
<dbReference type="CDD" id="cd00160">
    <property type="entry name" value="RhoGEF"/>
    <property type="match status" value="1"/>
</dbReference>
<evidence type="ECO:0000259" key="7">
    <source>
        <dbReference type="PROSITE" id="PS50010"/>
    </source>
</evidence>
<name>A0A7M5X3A6_9CNID</name>
<dbReference type="RefSeq" id="XP_066913288.1">
    <property type="nucleotide sequence ID" value="XM_067057187.1"/>
</dbReference>
<reference evidence="9" key="1">
    <citation type="submission" date="2021-01" db="UniProtKB">
        <authorList>
            <consortium name="EnsemblMetazoa"/>
        </authorList>
    </citation>
    <scope>IDENTIFICATION</scope>
</reference>
<dbReference type="EnsemblMetazoa" id="CLYHEMT016814.2">
    <property type="protein sequence ID" value="CLYHEMP016814.2"/>
    <property type="gene ID" value="CLYHEMG016814"/>
</dbReference>
<dbReference type="SUPFAM" id="SSF48350">
    <property type="entry name" value="GTPase activation domain, GAP"/>
    <property type="match status" value="1"/>
</dbReference>
<dbReference type="GO" id="GO:0030424">
    <property type="term" value="C:axon"/>
    <property type="evidence" value="ECO:0007669"/>
    <property type="project" value="UniProtKB-SubCell"/>
</dbReference>
<dbReference type="SMART" id="SM00325">
    <property type="entry name" value="RhoGEF"/>
    <property type="match status" value="1"/>
</dbReference>
<feature type="compositionally biased region" description="Polar residues" evidence="5">
    <location>
        <begin position="496"/>
        <end position="510"/>
    </location>
</feature>
<protein>
    <recommendedName>
        <fullName evidence="11">Active breakpoint cluster region-related protein</fullName>
    </recommendedName>
</protein>
<dbReference type="Gene3D" id="2.30.29.30">
    <property type="entry name" value="Pleckstrin-homology domain (PH domain)/Phosphotyrosine-binding domain (PTB)"/>
    <property type="match status" value="1"/>
</dbReference>
<feature type="domain" description="DH" evidence="7">
    <location>
        <begin position="589"/>
        <end position="777"/>
    </location>
</feature>
<accession>A0A7M5X3A6</accession>
<evidence type="ECO:0000259" key="8">
    <source>
        <dbReference type="PROSITE" id="PS50238"/>
    </source>
</evidence>
<dbReference type="Proteomes" id="UP000594262">
    <property type="component" value="Unplaced"/>
</dbReference>
<feature type="region of interest" description="Disordered" evidence="5">
    <location>
        <begin position="352"/>
        <end position="391"/>
    </location>
</feature>
<dbReference type="GO" id="GO:0007165">
    <property type="term" value="P:signal transduction"/>
    <property type="evidence" value="ECO:0007669"/>
    <property type="project" value="InterPro"/>
</dbReference>
<dbReference type="SUPFAM" id="SSF48065">
    <property type="entry name" value="DBL homology domain (DH-domain)"/>
    <property type="match status" value="1"/>
</dbReference>
<dbReference type="Gene3D" id="1.20.900.10">
    <property type="entry name" value="Dbl homology (DH) domain"/>
    <property type="match status" value="1"/>
</dbReference>
<dbReference type="Pfam" id="PF00620">
    <property type="entry name" value="RhoGAP"/>
    <property type="match status" value="1"/>
</dbReference>
<organism evidence="9 10">
    <name type="scientific">Clytia hemisphaerica</name>
    <dbReference type="NCBI Taxonomy" id="252671"/>
    <lineage>
        <taxon>Eukaryota</taxon>
        <taxon>Metazoa</taxon>
        <taxon>Cnidaria</taxon>
        <taxon>Hydrozoa</taxon>
        <taxon>Hydroidolina</taxon>
        <taxon>Leptothecata</taxon>
        <taxon>Obeliida</taxon>
        <taxon>Clytiidae</taxon>
        <taxon>Clytia</taxon>
    </lineage>
</organism>
<dbReference type="GO" id="GO:0016020">
    <property type="term" value="C:membrane"/>
    <property type="evidence" value="ECO:0007669"/>
    <property type="project" value="TreeGrafter"/>
</dbReference>
<proteinExistence type="predicted"/>
<evidence type="ECO:0000256" key="2">
    <source>
        <dbReference type="ARBA" id="ARBA00004552"/>
    </source>
</evidence>
<dbReference type="SMART" id="SM00324">
    <property type="entry name" value="RhoGAP"/>
    <property type="match status" value="1"/>
</dbReference>
<dbReference type="InterPro" id="IPR000198">
    <property type="entry name" value="RhoGAP_dom"/>
</dbReference>
<evidence type="ECO:0000259" key="6">
    <source>
        <dbReference type="PROSITE" id="PS50004"/>
    </source>
</evidence>
<dbReference type="PANTHER" id="PTHR23182">
    <property type="entry name" value="BREAKPOINT CLUSTER REGION PROTEIN BCR"/>
    <property type="match status" value="1"/>
</dbReference>
<dbReference type="InterPro" id="IPR037769">
    <property type="entry name" value="Abr/Bcr"/>
</dbReference>
<dbReference type="InterPro" id="IPR011993">
    <property type="entry name" value="PH-like_dom_sf"/>
</dbReference>
<dbReference type="Gene3D" id="2.60.40.150">
    <property type="entry name" value="C2 domain"/>
    <property type="match status" value="1"/>
</dbReference>
<keyword evidence="3" id="KW-0343">GTPase activation</keyword>
<evidence type="ECO:0000256" key="3">
    <source>
        <dbReference type="ARBA" id="ARBA00022468"/>
    </source>
</evidence>
<dbReference type="InterPro" id="IPR008936">
    <property type="entry name" value="Rho_GTPase_activation_prot"/>
</dbReference>
<comment type="subcellular location">
    <subcellularLocation>
        <location evidence="1">Cell projection</location>
        <location evidence="1">Axon</location>
    </subcellularLocation>
    <subcellularLocation>
        <location evidence="2">Cell projection</location>
        <location evidence="2">Dendritic spine</location>
    </subcellularLocation>
</comment>
<keyword evidence="4" id="KW-0344">Guanine-nucleotide releasing factor</keyword>
<sequence>MGDVKEKFILDWQTVFPGVAVPDISYFANNETIDKEIILCQERIDDLKFKLEKEQFVLSKLKSAKKEVKPKNLSKDEDNIVKTDDEDEVISTESVWASVPKPITPQSSFAEDDLILPPPPSFEELNNDEINKQSVWEFKNKDTTAIVKLEDNSNKAPETLQPGLSTFQPSARDSRSSSKTSLNEMFDTSSSSLDSTEPFEKFSNIKTHKKSYSIDENVFDYASPIPVARRLTDPLPTSKTKDNSGVKPKTAPRTLTRSKKDKPLPPLPRKPLRSERNSTKDNVFIPAPPSSPPPALPSPAPTPERTISQVSSIYDDEHIYTDISELNINVKREQVDESCSESEDSYDEVIYENSQMQPKIEPLVDNSSDSLIEEKSEKPRQLKRSGSHDRQAIALPDDMVIVDVASGPVAGASLEEILNGSKESLVDDLEESTPKQPVIVVVEENEEDSSDDEEHIYANVEDLILNRISDDDSDHDPMADSISMGLPSPHYKEMTSDQIQSMLQKIQNNAHSDHSHDESSDSEESQTPRVKDLKKRITSSSEIKRSPKVKEGSLGRTASTPLPHAIPEKPNQTPEELEEEHQHLKASRMRKLLVNNLLDSEKAYMDCLEMLTKFMKPLKISTESSQPILSTADFKHIFHKAEELLELHSDFYNQLEPRIASWNDAQLIGDLFTLIMHSFDLYLGYIGNYKVAMETILKCRQANQQFSSIMDQDIKIISLKDPLKLDGLLYKPVDRMTQYSLILNDLLKYTSPDHPDHVLIVEVSGALFDLFEQVNVDSSKKKRRQRQLLKELAVVEIDDGERRPRSLILFNDVIICAKLKPSGDAYVGKWYASLSDINLQPYPNSESTPIVPVSSKTECDKIRANIANMRQELRREHMPLQQVVSSSDASPPFMKRRNGPGVRASSRGLEKIKKKIGEQEKLLHLISPSIPLNIYHKNGKCYTLLLAVEAERQAWFEALKPRLKRIHARSPPSIILSSLELQQAFETVLKCQRLGQRFGSQMPSPFLGPTRPMSMDFSMFDDDKESLTGFLFVSLHYGKGFAKNSDTYVILEMDSYGHFFKKAKTKPCRGSDPSWEEAFEFEIEACNTLKLTCFNKLRLMGDDISGKCTINLTREKLTDNRNHTLSVSLDRGQSILNISLCFSTSIDGIKKSPSFSDTGVFGVPIQVVCKREKFDIPVIVLSCIKEIEKRGMDEIGIYRLSGVASEIQQLKKLFNEQTQNALLVLADTDIHAVAGLLKLYLRELPQSLFTSKLYRKFVQGLSITDSEEKELYMVEVLHQLPKPNKITTLYLFDHLRRVTLLEETNKMGTNNLATVFGPTVLRPPSSNSDKENETSSCNVGTFDIGALDVMSQVGIFRYFLGLKNNERTKLPADDLELWRRLDPEKATKMEEDLMITAEEHLI</sequence>
<feature type="compositionally biased region" description="Pro residues" evidence="5">
    <location>
        <begin position="286"/>
        <end position="302"/>
    </location>
</feature>
<dbReference type="InterPro" id="IPR035892">
    <property type="entry name" value="C2_domain_sf"/>
</dbReference>
<dbReference type="InterPro" id="IPR000219">
    <property type="entry name" value="DH_dom"/>
</dbReference>
<evidence type="ECO:0000313" key="9">
    <source>
        <dbReference type="EnsemblMetazoa" id="CLYHEMP016814.2"/>
    </source>
</evidence>
<feature type="region of interest" description="Disordered" evidence="5">
    <location>
        <begin position="880"/>
        <end position="904"/>
    </location>
</feature>
<dbReference type="PROSITE" id="PS50004">
    <property type="entry name" value="C2"/>
    <property type="match status" value="1"/>
</dbReference>
<feature type="region of interest" description="Disordered" evidence="5">
    <location>
        <begin position="150"/>
        <end position="197"/>
    </location>
</feature>
<evidence type="ECO:0000256" key="1">
    <source>
        <dbReference type="ARBA" id="ARBA00004489"/>
    </source>
</evidence>
<feature type="compositionally biased region" description="Basic and acidic residues" evidence="5">
    <location>
        <begin position="372"/>
        <end position="391"/>
    </location>
</feature>
<evidence type="ECO:0008006" key="11">
    <source>
        <dbReference type="Google" id="ProtNLM"/>
    </source>
</evidence>
<dbReference type="GO" id="GO:0043197">
    <property type="term" value="C:dendritic spine"/>
    <property type="evidence" value="ECO:0007669"/>
    <property type="project" value="UniProtKB-SubCell"/>
</dbReference>
<dbReference type="GO" id="GO:0005096">
    <property type="term" value="F:GTPase activator activity"/>
    <property type="evidence" value="ECO:0007669"/>
    <property type="project" value="UniProtKB-KW"/>
</dbReference>
<evidence type="ECO:0000313" key="10">
    <source>
        <dbReference type="Proteomes" id="UP000594262"/>
    </source>
</evidence>
<feature type="compositionally biased region" description="Basic and acidic residues" evidence="5">
    <location>
        <begin position="542"/>
        <end position="553"/>
    </location>
</feature>
<dbReference type="Pfam" id="PF19057">
    <property type="entry name" value="PH_19"/>
    <property type="match status" value="1"/>
</dbReference>
<dbReference type="InterPro" id="IPR000008">
    <property type="entry name" value="C2_dom"/>
</dbReference>
<dbReference type="InterPro" id="IPR035899">
    <property type="entry name" value="DBL_dom_sf"/>
</dbReference>
<feature type="region of interest" description="Disordered" evidence="5">
    <location>
        <begin position="230"/>
        <end position="305"/>
    </location>
</feature>
<dbReference type="OrthoDB" id="5975315at2759"/>
<dbReference type="GeneID" id="136800524"/>
<dbReference type="PROSITE" id="PS50238">
    <property type="entry name" value="RHOGAP"/>
    <property type="match status" value="1"/>
</dbReference>
<evidence type="ECO:0000256" key="4">
    <source>
        <dbReference type="ARBA" id="ARBA00022658"/>
    </source>
</evidence>
<dbReference type="PROSITE" id="PS50010">
    <property type="entry name" value="DH_2"/>
    <property type="match status" value="1"/>
</dbReference>
<dbReference type="PANTHER" id="PTHR23182:SF1">
    <property type="entry name" value="RHO GTPASE ACTIVATING PROTEIN AT 1A, ISOFORM E"/>
    <property type="match status" value="1"/>
</dbReference>
<feature type="compositionally biased region" description="Polar residues" evidence="5">
    <location>
        <begin position="182"/>
        <end position="195"/>
    </location>
</feature>
<dbReference type="GO" id="GO:0005085">
    <property type="term" value="F:guanyl-nucleotide exchange factor activity"/>
    <property type="evidence" value="ECO:0007669"/>
    <property type="project" value="UniProtKB-KW"/>
</dbReference>
<dbReference type="SUPFAM" id="SSF49562">
    <property type="entry name" value="C2 domain (Calcium/lipid-binding domain, CaLB)"/>
    <property type="match status" value="1"/>
</dbReference>
<dbReference type="SMART" id="SM00239">
    <property type="entry name" value="C2"/>
    <property type="match status" value="1"/>
</dbReference>